<protein>
    <submittedName>
        <fullName evidence="2">GLPGLI family protein</fullName>
    </submittedName>
</protein>
<comment type="caution">
    <text evidence="2">The sequence shown here is derived from an EMBL/GenBank/DDBJ whole genome shotgun (WGS) entry which is preliminary data.</text>
</comment>
<keyword evidence="1" id="KW-0732">Signal</keyword>
<evidence type="ECO:0000313" key="2">
    <source>
        <dbReference type="EMBL" id="MVO08779.1"/>
    </source>
</evidence>
<dbReference type="Proteomes" id="UP000431264">
    <property type="component" value="Unassembled WGS sequence"/>
</dbReference>
<evidence type="ECO:0000256" key="1">
    <source>
        <dbReference type="SAM" id="SignalP"/>
    </source>
</evidence>
<dbReference type="NCBIfam" id="TIGR01200">
    <property type="entry name" value="GLPGLI"/>
    <property type="match status" value="1"/>
</dbReference>
<accession>A0A6I4IKF9</accession>
<feature type="chain" id="PRO_5026252898" evidence="1">
    <location>
        <begin position="20"/>
        <end position="226"/>
    </location>
</feature>
<dbReference type="InterPro" id="IPR005901">
    <property type="entry name" value="GLPGLI"/>
</dbReference>
<dbReference type="Pfam" id="PF09697">
    <property type="entry name" value="Porph_ging"/>
    <property type="match status" value="1"/>
</dbReference>
<dbReference type="OrthoDB" id="1429333at2"/>
<organism evidence="2 3">
    <name type="scientific">Flavobacterium profundi</name>
    <dbReference type="NCBI Taxonomy" id="1774945"/>
    <lineage>
        <taxon>Bacteria</taxon>
        <taxon>Pseudomonadati</taxon>
        <taxon>Bacteroidota</taxon>
        <taxon>Flavobacteriia</taxon>
        <taxon>Flavobacteriales</taxon>
        <taxon>Flavobacteriaceae</taxon>
        <taxon>Flavobacterium</taxon>
    </lineage>
</organism>
<proteinExistence type="predicted"/>
<dbReference type="AlphaFoldDB" id="A0A6I4IKF9"/>
<dbReference type="EMBL" id="WQLW01000003">
    <property type="protein sequence ID" value="MVO08779.1"/>
    <property type="molecule type" value="Genomic_DNA"/>
</dbReference>
<evidence type="ECO:0000313" key="3">
    <source>
        <dbReference type="Proteomes" id="UP000431264"/>
    </source>
</evidence>
<sequence>MKNKFILLFVLFAITTVVSQNNVAKYNVLFKVQNPKRESAFFDKITEASKNLEFELVFNDSVSFFSISKKMILDDRSFEKAASKIISKGDYLHKKNNSSFYVINDNLYYEKKKDSSDWNITTEAKVIQNLTCYKATKIKKVTNQRGTFNHEITAWFCPEIPFGYGPNEYNGLPGLIVELIEMPATHFVLKSITFHKDNTEILQLNKLKEIDEKAYYDAIKANLPQR</sequence>
<feature type="signal peptide" evidence="1">
    <location>
        <begin position="1"/>
        <end position="19"/>
    </location>
</feature>
<reference evidence="3" key="1">
    <citation type="submission" date="2019-05" db="EMBL/GenBank/DDBJ databases">
        <title>Flavobacterium profundi sp. nov., isolated from a deep-sea seamount.</title>
        <authorList>
            <person name="Zhang D.-C."/>
        </authorList>
    </citation>
    <scope>NUCLEOTIDE SEQUENCE [LARGE SCALE GENOMIC DNA]</scope>
    <source>
        <strain evidence="3">TP390</strain>
    </source>
</reference>
<keyword evidence="3" id="KW-1185">Reference proteome</keyword>
<gene>
    <name evidence="2" type="ORF">GOQ30_06335</name>
</gene>
<dbReference type="RefSeq" id="WP_140997171.1">
    <property type="nucleotide sequence ID" value="NZ_VDCZ01000003.1"/>
</dbReference>
<name>A0A6I4IKF9_9FLAO</name>